<accession>A0A0M3HM22</accession>
<sequence>MTKKRAANLLKHIFSNHRSEVVLATSCPSMKRYYQRFLWIPQILGYRLKTIQ</sequence>
<name>A0A0M3HM22_ASCLU</name>
<evidence type="ECO:0000313" key="1">
    <source>
        <dbReference type="Proteomes" id="UP000036681"/>
    </source>
</evidence>
<keyword evidence="1" id="KW-1185">Reference proteome</keyword>
<dbReference type="WBParaSite" id="ALUE_0000256701-mRNA-1">
    <property type="protein sequence ID" value="ALUE_0000256701-mRNA-1"/>
    <property type="gene ID" value="ALUE_0000256701"/>
</dbReference>
<dbReference type="Proteomes" id="UP000036681">
    <property type="component" value="Unplaced"/>
</dbReference>
<dbReference type="AlphaFoldDB" id="A0A0M3HM22"/>
<organism evidence="1 2">
    <name type="scientific">Ascaris lumbricoides</name>
    <name type="common">Giant roundworm</name>
    <dbReference type="NCBI Taxonomy" id="6252"/>
    <lineage>
        <taxon>Eukaryota</taxon>
        <taxon>Metazoa</taxon>
        <taxon>Ecdysozoa</taxon>
        <taxon>Nematoda</taxon>
        <taxon>Chromadorea</taxon>
        <taxon>Rhabditida</taxon>
        <taxon>Spirurina</taxon>
        <taxon>Ascaridomorpha</taxon>
        <taxon>Ascaridoidea</taxon>
        <taxon>Ascarididae</taxon>
        <taxon>Ascaris</taxon>
    </lineage>
</organism>
<protein>
    <submittedName>
        <fullName evidence="2">Uncharacterized protein</fullName>
    </submittedName>
</protein>
<reference evidence="2" key="1">
    <citation type="submission" date="2017-02" db="UniProtKB">
        <authorList>
            <consortium name="WormBaseParasite"/>
        </authorList>
    </citation>
    <scope>IDENTIFICATION</scope>
</reference>
<evidence type="ECO:0000313" key="2">
    <source>
        <dbReference type="WBParaSite" id="ALUE_0000256701-mRNA-1"/>
    </source>
</evidence>
<proteinExistence type="predicted"/>